<name>A0A392S3R1_9FABA</name>
<dbReference type="AlphaFoldDB" id="A0A392S3R1"/>
<feature type="coiled-coil region" evidence="1">
    <location>
        <begin position="1"/>
        <end position="28"/>
    </location>
</feature>
<organism evidence="2 3">
    <name type="scientific">Trifolium medium</name>
    <dbReference type="NCBI Taxonomy" id="97028"/>
    <lineage>
        <taxon>Eukaryota</taxon>
        <taxon>Viridiplantae</taxon>
        <taxon>Streptophyta</taxon>
        <taxon>Embryophyta</taxon>
        <taxon>Tracheophyta</taxon>
        <taxon>Spermatophyta</taxon>
        <taxon>Magnoliopsida</taxon>
        <taxon>eudicotyledons</taxon>
        <taxon>Gunneridae</taxon>
        <taxon>Pentapetalae</taxon>
        <taxon>rosids</taxon>
        <taxon>fabids</taxon>
        <taxon>Fabales</taxon>
        <taxon>Fabaceae</taxon>
        <taxon>Papilionoideae</taxon>
        <taxon>50 kb inversion clade</taxon>
        <taxon>NPAAA clade</taxon>
        <taxon>Hologalegina</taxon>
        <taxon>IRL clade</taxon>
        <taxon>Trifolieae</taxon>
        <taxon>Trifolium</taxon>
    </lineage>
</organism>
<dbReference type="EMBL" id="LXQA010312098">
    <property type="protein sequence ID" value="MCI43017.1"/>
    <property type="molecule type" value="Genomic_DNA"/>
</dbReference>
<protein>
    <submittedName>
        <fullName evidence="2">Uncharacterized protein</fullName>
    </submittedName>
</protein>
<evidence type="ECO:0000256" key="1">
    <source>
        <dbReference type="SAM" id="Coils"/>
    </source>
</evidence>
<accession>A0A392S3R1</accession>
<dbReference type="Proteomes" id="UP000265520">
    <property type="component" value="Unassembled WGS sequence"/>
</dbReference>
<evidence type="ECO:0000313" key="3">
    <source>
        <dbReference type="Proteomes" id="UP000265520"/>
    </source>
</evidence>
<proteinExistence type="predicted"/>
<comment type="caution">
    <text evidence="2">The sequence shown here is derived from an EMBL/GenBank/DDBJ whole genome shotgun (WGS) entry which is preliminary data.</text>
</comment>
<keyword evidence="3" id="KW-1185">Reference proteome</keyword>
<sequence length="61" mass="6684">MENLEEENQMLREEVTSMKAEIKKLTAMMTDILVAQAQVPIPQLPGTSVIQPTSTVLASTP</sequence>
<evidence type="ECO:0000313" key="2">
    <source>
        <dbReference type="EMBL" id="MCI43017.1"/>
    </source>
</evidence>
<keyword evidence="1" id="KW-0175">Coiled coil</keyword>
<dbReference type="Gene3D" id="1.20.5.170">
    <property type="match status" value="1"/>
</dbReference>
<reference evidence="2 3" key="1">
    <citation type="journal article" date="2018" name="Front. Plant Sci.">
        <title>Red Clover (Trifolium pratense) and Zigzag Clover (T. medium) - A Picture of Genomic Similarities and Differences.</title>
        <authorList>
            <person name="Dluhosova J."/>
            <person name="Istvanek J."/>
            <person name="Nedelnik J."/>
            <person name="Repkova J."/>
        </authorList>
    </citation>
    <scope>NUCLEOTIDE SEQUENCE [LARGE SCALE GENOMIC DNA]</scope>
    <source>
        <strain evidence="3">cv. 10/8</strain>
        <tissue evidence="2">Leaf</tissue>
    </source>
</reference>